<protein>
    <submittedName>
        <fullName evidence="2">Uncharacterized protein</fullName>
    </submittedName>
</protein>
<feature type="compositionally biased region" description="Polar residues" evidence="1">
    <location>
        <begin position="331"/>
        <end position="340"/>
    </location>
</feature>
<dbReference type="OrthoDB" id="5320482at2759"/>
<name>A0A5M8PFI7_9LECA</name>
<feature type="region of interest" description="Disordered" evidence="1">
    <location>
        <begin position="524"/>
        <end position="549"/>
    </location>
</feature>
<accession>A0A5M8PFI7</accession>
<dbReference type="EMBL" id="VXIT01000014">
    <property type="protein sequence ID" value="KAA6408087.1"/>
    <property type="molecule type" value="Genomic_DNA"/>
</dbReference>
<feature type="region of interest" description="Disordered" evidence="1">
    <location>
        <begin position="295"/>
        <end position="401"/>
    </location>
</feature>
<reference evidence="2 3" key="1">
    <citation type="submission" date="2019-09" db="EMBL/GenBank/DDBJ databases">
        <title>The hologenome of the rock-dwelling lichen Lasallia pustulata.</title>
        <authorList>
            <person name="Greshake Tzovaras B."/>
            <person name="Segers F."/>
            <person name="Bicker A."/>
            <person name="Dal Grande F."/>
            <person name="Otte J."/>
            <person name="Hankeln T."/>
            <person name="Schmitt I."/>
            <person name="Ebersberger I."/>
        </authorList>
    </citation>
    <scope>NUCLEOTIDE SEQUENCE [LARGE SCALE GENOMIC DNA]</scope>
    <source>
        <strain evidence="2">A1-1</strain>
    </source>
</reference>
<dbReference type="Proteomes" id="UP000324767">
    <property type="component" value="Unassembled WGS sequence"/>
</dbReference>
<evidence type="ECO:0000313" key="2">
    <source>
        <dbReference type="EMBL" id="KAA6408087.1"/>
    </source>
</evidence>
<proteinExistence type="predicted"/>
<sequence>MDRGPKQINAELDDSTVDSVAALSARARQDVINLASSTVRPHYSLAKLLWDARADATAGKDAVAISSGDEGSLPKAIRLPEPAYYQGLPCEMWTRAHWVHYFWDHGKQLITDASSRIDATPLPADTCINGLDAARRHYVTQHPPFVTGIRRTCLGARKTVELADSNGQCSVREDTKRAFWTLDRNGKRCIVKAHGGGPNGGVSYKKWLGPKENEGFQDRVAFSWRPGRSPQPEISCEEGKASADNDFEVVIVQAQTAHQSAVPIDHSIEASESDSGNGSNESISAEIQRIFDRSKVQHTSTPANETSAVETEACKKRRSAQTIGMPPAHTSGLQPSSTSHLKAAHRSSEGKKYRSQADPTSSHQPSRRKRSTDGDSSDDSLYEARLSSSPSQRRRITLRSATGASATHLMVTRSTGHGRAASNYQAATVVNAGVSNISIESAPIAEQVPIVEPAVSEKRFGPIQTSDLPPRIHPHLEIRHTPKFRPLVTEAYKIMRHHHLWTPLKPNRTMSVGHMTASTMPVPAAANARPARTHLPAPDMGTPPVKPPLNLRSRAQIVQLPQLQ</sequence>
<evidence type="ECO:0000256" key="1">
    <source>
        <dbReference type="SAM" id="MobiDB-lite"/>
    </source>
</evidence>
<dbReference type="AlphaFoldDB" id="A0A5M8PFI7"/>
<gene>
    <name evidence="2" type="ORF">FRX48_07828</name>
</gene>
<organism evidence="2 3">
    <name type="scientific">Lasallia pustulata</name>
    <dbReference type="NCBI Taxonomy" id="136370"/>
    <lineage>
        <taxon>Eukaryota</taxon>
        <taxon>Fungi</taxon>
        <taxon>Dikarya</taxon>
        <taxon>Ascomycota</taxon>
        <taxon>Pezizomycotina</taxon>
        <taxon>Lecanoromycetes</taxon>
        <taxon>OSLEUM clade</taxon>
        <taxon>Umbilicariomycetidae</taxon>
        <taxon>Umbilicariales</taxon>
        <taxon>Umbilicariaceae</taxon>
        <taxon>Lasallia</taxon>
    </lineage>
</organism>
<comment type="caution">
    <text evidence="2">The sequence shown here is derived from an EMBL/GenBank/DDBJ whole genome shotgun (WGS) entry which is preliminary data.</text>
</comment>
<evidence type="ECO:0000313" key="3">
    <source>
        <dbReference type="Proteomes" id="UP000324767"/>
    </source>
</evidence>
<feature type="compositionally biased region" description="Polar residues" evidence="1">
    <location>
        <begin position="297"/>
        <end position="309"/>
    </location>
</feature>